<reference evidence="2" key="2">
    <citation type="submission" date="2021-08" db="EMBL/GenBank/DDBJ databases">
        <authorList>
            <person name="Dalcin Martins P."/>
        </authorList>
    </citation>
    <scope>NUCLEOTIDE SEQUENCE</scope>
    <source>
        <strain evidence="2">MAG_39</strain>
    </source>
</reference>
<dbReference type="EMBL" id="JAIOIV010000040">
    <property type="protein sequence ID" value="MBZ0155637.1"/>
    <property type="molecule type" value="Genomic_DNA"/>
</dbReference>
<dbReference type="AlphaFoldDB" id="A0A953J6Q1"/>
<dbReference type="Proteomes" id="UP000705867">
    <property type="component" value="Unassembled WGS sequence"/>
</dbReference>
<name>A0A953J6Q1_9BACT</name>
<protein>
    <submittedName>
        <fullName evidence="2">SHOCT domain-containing protein</fullName>
    </submittedName>
</protein>
<feature type="domain" description="SHOCT" evidence="1">
    <location>
        <begin position="2"/>
        <end position="26"/>
    </location>
</feature>
<evidence type="ECO:0000313" key="3">
    <source>
        <dbReference type="Proteomes" id="UP000705867"/>
    </source>
</evidence>
<dbReference type="Pfam" id="PF09851">
    <property type="entry name" value="SHOCT"/>
    <property type="match status" value="1"/>
</dbReference>
<evidence type="ECO:0000259" key="1">
    <source>
        <dbReference type="Pfam" id="PF09851"/>
    </source>
</evidence>
<comment type="caution">
    <text evidence="2">The sequence shown here is derived from an EMBL/GenBank/DDBJ whole genome shotgun (WGS) entry which is preliminary data.</text>
</comment>
<accession>A0A953J6Q1</accession>
<evidence type="ECO:0000313" key="2">
    <source>
        <dbReference type="EMBL" id="MBZ0155637.1"/>
    </source>
</evidence>
<reference evidence="2" key="1">
    <citation type="journal article" date="2021" name="bioRxiv">
        <title>Unraveling nitrogen, sulfur and carbon metabolic pathways and microbial community transcriptional responses to substrate deprivation and toxicity stresses in a bioreactor mimicking anoxic brackish coastal sediment conditions.</title>
        <authorList>
            <person name="Martins P.D."/>
            <person name="Echeveste M.J."/>
            <person name="Arshad A."/>
            <person name="Kurth J."/>
            <person name="Ouboter H."/>
            <person name="Jetten M.S.M."/>
            <person name="Welte C.U."/>
        </authorList>
    </citation>
    <scope>NUCLEOTIDE SEQUENCE</scope>
    <source>
        <strain evidence="2">MAG_39</strain>
    </source>
</reference>
<sequence length="26" mass="3283">MEILKRPYARGEISREEYERMRKDLL</sequence>
<organism evidence="2 3">
    <name type="scientific">Candidatus Nitrobium versatile</name>
    <dbReference type="NCBI Taxonomy" id="2884831"/>
    <lineage>
        <taxon>Bacteria</taxon>
        <taxon>Pseudomonadati</taxon>
        <taxon>Nitrospirota</taxon>
        <taxon>Nitrospiria</taxon>
        <taxon>Nitrospirales</taxon>
        <taxon>Nitrospiraceae</taxon>
        <taxon>Candidatus Nitrobium</taxon>
    </lineage>
</organism>
<dbReference type="InterPro" id="IPR018649">
    <property type="entry name" value="SHOCT"/>
</dbReference>
<gene>
    <name evidence="2" type="ORF">K8I29_05395</name>
</gene>
<proteinExistence type="predicted"/>